<organism evidence="1">
    <name type="scientific">Cucumis melo</name>
    <name type="common">Muskmelon</name>
    <dbReference type="NCBI Taxonomy" id="3656"/>
    <lineage>
        <taxon>Eukaryota</taxon>
        <taxon>Viridiplantae</taxon>
        <taxon>Streptophyta</taxon>
        <taxon>Embryophyta</taxon>
        <taxon>Tracheophyta</taxon>
        <taxon>Spermatophyta</taxon>
        <taxon>Magnoliopsida</taxon>
        <taxon>eudicotyledons</taxon>
        <taxon>Gunneridae</taxon>
        <taxon>Pentapetalae</taxon>
        <taxon>rosids</taxon>
        <taxon>fabids</taxon>
        <taxon>Cucurbitales</taxon>
        <taxon>Cucurbitaceae</taxon>
        <taxon>Benincaseae</taxon>
        <taxon>Cucumis</taxon>
    </lineage>
</organism>
<accession>A0A9I9EI44</accession>
<reference evidence="1" key="1">
    <citation type="submission" date="2023-03" db="UniProtKB">
        <authorList>
            <consortium name="EnsemblPlants"/>
        </authorList>
    </citation>
    <scope>IDENTIFICATION</scope>
</reference>
<name>A0A9I9EI44_CUCME</name>
<dbReference type="Gramene" id="MELO3C034144.2.1">
    <property type="protein sequence ID" value="MELO3C034144.2.1"/>
    <property type="gene ID" value="MELO3C034144.2"/>
</dbReference>
<sequence length="75" mass="8747">MRRERVPREKEAYGGKGGSHYVEWRPVSATKPNSINANKKHFKKVRLTDSADRFLCLSLTSVRIYAPRFHEVIIF</sequence>
<dbReference type="AlphaFoldDB" id="A0A9I9EI44"/>
<proteinExistence type="predicted"/>
<protein>
    <submittedName>
        <fullName evidence="1">Uncharacterized protein</fullName>
    </submittedName>
</protein>
<evidence type="ECO:0000313" key="1">
    <source>
        <dbReference type="EnsemblPlants" id="MELO3C034144.2.1"/>
    </source>
</evidence>
<dbReference type="EnsemblPlants" id="MELO3C034144.2.1">
    <property type="protein sequence ID" value="MELO3C034144.2.1"/>
    <property type="gene ID" value="MELO3C034144.2"/>
</dbReference>